<feature type="domain" description="Acyl-CoA dehydrogenase/oxidase N-terminal" evidence="11">
    <location>
        <begin position="5"/>
        <end position="115"/>
    </location>
</feature>
<dbReference type="GO" id="GO:0050660">
    <property type="term" value="F:flavin adenine dinucleotide binding"/>
    <property type="evidence" value="ECO:0007669"/>
    <property type="project" value="InterPro"/>
</dbReference>
<evidence type="ECO:0000313" key="12">
    <source>
        <dbReference type="EMBL" id="MBI2877580.1"/>
    </source>
</evidence>
<feature type="domain" description="Acyl-CoA dehydrogenase/oxidase C-terminal" evidence="9">
    <location>
        <begin position="225"/>
        <end position="375"/>
    </location>
</feature>
<evidence type="ECO:0000259" key="9">
    <source>
        <dbReference type="Pfam" id="PF00441"/>
    </source>
</evidence>
<name>A0A932CQA0_UNCTE</name>
<gene>
    <name evidence="12" type="ORF">HYY20_11935</name>
</gene>
<keyword evidence="4 8" id="KW-0274">FAD</keyword>
<dbReference type="Pfam" id="PF00441">
    <property type="entry name" value="Acyl-CoA_dh_1"/>
    <property type="match status" value="1"/>
</dbReference>
<dbReference type="SUPFAM" id="SSF56645">
    <property type="entry name" value="Acyl-CoA dehydrogenase NM domain-like"/>
    <property type="match status" value="1"/>
</dbReference>
<keyword evidence="3 8" id="KW-0285">Flavoprotein</keyword>
<sequence length="380" mass="41155">MLGLTEEQQSLLKVVRRLVDERVVPRAAEIDETDEFPWDLYALFREQGLTSLLVPEEFGGGGASITTATLVIEEVARASAACSVILAILASGPLFLAAGSPEQRQNYLSQIAQGKIVALSLTAPVAGSDAAGIRTRAVLEGDHYVLNGTKRFISNGTVADIYFVWAVTQPGKGARGISAFILEKGTPGFSTGKVEKKMGYHGNPTAELIFDGARVPRENLLGAEGEGFRIVMQGFVALRVLVAAMALGLARGALEYALGYTQERRQFGRAIAEFQGMRFMLAEMAMKVNAARGLVYEAARRVDAGDGDAPFWASMAKCYTADIAMQVTTDAVQVLGGYGYTRDYPVERMMRDAKLTQIFEGTSQIQKMLIADHLLKNKVR</sequence>
<dbReference type="Gene3D" id="2.40.110.10">
    <property type="entry name" value="Butyryl-CoA Dehydrogenase, subunit A, domain 2"/>
    <property type="match status" value="1"/>
</dbReference>
<dbReference type="PANTHER" id="PTHR43884:SF12">
    <property type="entry name" value="ISOVALERYL-COA DEHYDROGENASE, MITOCHONDRIAL-RELATED"/>
    <property type="match status" value="1"/>
</dbReference>
<dbReference type="FunFam" id="1.20.140.10:FF:000004">
    <property type="entry name" value="Acyl-CoA dehydrogenase FadE25"/>
    <property type="match status" value="1"/>
</dbReference>
<dbReference type="AlphaFoldDB" id="A0A932CQA0"/>
<dbReference type="Gene3D" id="1.10.540.10">
    <property type="entry name" value="Acyl-CoA dehydrogenase/oxidase, N-terminal domain"/>
    <property type="match status" value="1"/>
</dbReference>
<evidence type="ECO:0000259" key="11">
    <source>
        <dbReference type="Pfam" id="PF02771"/>
    </source>
</evidence>
<dbReference type="Pfam" id="PF02770">
    <property type="entry name" value="Acyl-CoA_dh_M"/>
    <property type="match status" value="1"/>
</dbReference>
<dbReference type="Gene3D" id="1.20.140.10">
    <property type="entry name" value="Butyryl-CoA Dehydrogenase, subunit A, domain 3"/>
    <property type="match status" value="1"/>
</dbReference>
<feature type="domain" description="Acyl-CoA oxidase/dehydrogenase middle" evidence="10">
    <location>
        <begin position="118"/>
        <end position="212"/>
    </location>
</feature>
<evidence type="ECO:0000313" key="13">
    <source>
        <dbReference type="Proteomes" id="UP000769766"/>
    </source>
</evidence>
<dbReference type="PIRSF" id="PIRSF016578">
    <property type="entry name" value="HsaA"/>
    <property type="match status" value="1"/>
</dbReference>
<dbReference type="GO" id="GO:0003995">
    <property type="term" value="F:acyl-CoA dehydrogenase activity"/>
    <property type="evidence" value="ECO:0007669"/>
    <property type="project" value="InterPro"/>
</dbReference>
<evidence type="ECO:0000256" key="7">
    <source>
        <dbReference type="ARBA" id="ARBA00067292"/>
    </source>
</evidence>
<dbReference type="InterPro" id="IPR006091">
    <property type="entry name" value="Acyl-CoA_Oxase/DH_mid-dom"/>
</dbReference>
<dbReference type="EC" id="1.3.8.11" evidence="6"/>
<dbReference type="InterPro" id="IPR006089">
    <property type="entry name" value="Acyl-CoA_DH_CS"/>
</dbReference>
<accession>A0A932CQA0</accession>
<keyword evidence="5 8" id="KW-0560">Oxidoreductase</keyword>
<dbReference type="PROSITE" id="PS00073">
    <property type="entry name" value="ACYL_COA_DH_2"/>
    <property type="match status" value="1"/>
</dbReference>
<evidence type="ECO:0000256" key="2">
    <source>
        <dbReference type="ARBA" id="ARBA00009347"/>
    </source>
</evidence>
<dbReference type="Proteomes" id="UP000769766">
    <property type="component" value="Unassembled WGS sequence"/>
</dbReference>
<dbReference type="PANTHER" id="PTHR43884">
    <property type="entry name" value="ACYL-COA DEHYDROGENASE"/>
    <property type="match status" value="1"/>
</dbReference>
<evidence type="ECO:0000256" key="1">
    <source>
        <dbReference type="ARBA" id="ARBA00001974"/>
    </source>
</evidence>
<proteinExistence type="inferred from homology"/>
<dbReference type="InterPro" id="IPR046373">
    <property type="entry name" value="Acyl-CoA_Oxase/DH_mid-dom_sf"/>
</dbReference>
<evidence type="ECO:0000256" key="6">
    <source>
        <dbReference type="ARBA" id="ARBA00066361"/>
    </source>
</evidence>
<dbReference type="Pfam" id="PF02771">
    <property type="entry name" value="Acyl-CoA_dh_N"/>
    <property type="match status" value="1"/>
</dbReference>
<dbReference type="InterPro" id="IPR009100">
    <property type="entry name" value="AcylCoA_DH/oxidase_NM_dom_sf"/>
</dbReference>
<dbReference type="InterPro" id="IPR036250">
    <property type="entry name" value="AcylCo_DH-like_C"/>
</dbReference>
<organism evidence="12 13">
    <name type="scientific">Tectimicrobiota bacterium</name>
    <dbReference type="NCBI Taxonomy" id="2528274"/>
    <lineage>
        <taxon>Bacteria</taxon>
        <taxon>Pseudomonadati</taxon>
        <taxon>Nitrospinota/Tectimicrobiota group</taxon>
        <taxon>Candidatus Tectimicrobiota</taxon>
    </lineage>
</organism>
<dbReference type="InterPro" id="IPR037069">
    <property type="entry name" value="AcylCoA_DH/ox_N_sf"/>
</dbReference>
<comment type="cofactor">
    <cofactor evidence="1 8">
        <name>FAD</name>
        <dbReference type="ChEBI" id="CHEBI:57692"/>
    </cofactor>
</comment>
<dbReference type="InterPro" id="IPR009075">
    <property type="entry name" value="AcylCo_DH/oxidase_C"/>
</dbReference>
<dbReference type="EMBL" id="JACPRF010000366">
    <property type="protein sequence ID" value="MBI2877580.1"/>
    <property type="molecule type" value="Genomic_DNA"/>
</dbReference>
<dbReference type="InterPro" id="IPR013786">
    <property type="entry name" value="AcylCoA_DH/ox_N"/>
</dbReference>
<evidence type="ECO:0000256" key="8">
    <source>
        <dbReference type="RuleBase" id="RU362125"/>
    </source>
</evidence>
<comment type="similarity">
    <text evidence="2 8">Belongs to the acyl-CoA dehydrogenase family.</text>
</comment>
<reference evidence="12" key="1">
    <citation type="submission" date="2020-07" db="EMBL/GenBank/DDBJ databases">
        <title>Huge and variable diversity of episymbiotic CPR bacteria and DPANN archaea in groundwater ecosystems.</title>
        <authorList>
            <person name="He C.Y."/>
            <person name="Keren R."/>
            <person name="Whittaker M."/>
            <person name="Farag I.F."/>
            <person name="Doudna J."/>
            <person name="Cate J.H.D."/>
            <person name="Banfield J.F."/>
        </authorList>
    </citation>
    <scope>NUCLEOTIDE SEQUENCE</scope>
    <source>
        <strain evidence="12">NC_groundwater_672_Ag_B-0.1um_62_36</strain>
    </source>
</reference>
<evidence type="ECO:0000256" key="3">
    <source>
        <dbReference type="ARBA" id="ARBA00022630"/>
    </source>
</evidence>
<evidence type="ECO:0000256" key="5">
    <source>
        <dbReference type="ARBA" id="ARBA00023002"/>
    </source>
</evidence>
<dbReference type="FunFam" id="2.40.110.10:FF:000009">
    <property type="entry name" value="Acyl-CoA dehydrogenase"/>
    <property type="match status" value="1"/>
</dbReference>
<comment type="caution">
    <text evidence="12">The sequence shown here is derived from an EMBL/GenBank/DDBJ whole genome shotgun (WGS) entry which is preliminary data.</text>
</comment>
<evidence type="ECO:0000259" key="10">
    <source>
        <dbReference type="Pfam" id="PF02770"/>
    </source>
</evidence>
<evidence type="ECO:0000256" key="4">
    <source>
        <dbReference type="ARBA" id="ARBA00022827"/>
    </source>
</evidence>
<protein>
    <recommendedName>
        <fullName evidence="7">Cyclohexane-1-carbonyl-CoA dehydrogenase</fullName>
        <ecNumber evidence="6">1.3.8.11</ecNumber>
    </recommendedName>
</protein>
<dbReference type="SUPFAM" id="SSF47203">
    <property type="entry name" value="Acyl-CoA dehydrogenase C-terminal domain-like"/>
    <property type="match status" value="1"/>
</dbReference>